<evidence type="ECO:0000256" key="9">
    <source>
        <dbReference type="ARBA" id="ARBA00022777"/>
    </source>
</evidence>
<keyword evidence="11" id="KW-0460">Magnesium</keyword>
<dbReference type="EMBL" id="BNJG01000001">
    <property type="protein sequence ID" value="GHO52726.1"/>
    <property type="molecule type" value="Genomic_DNA"/>
</dbReference>
<dbReference type="GO" id="GO:0016301">
    <property type="term" value="F:kinase activity"/>
    <property type="evidence" value="ECO:0007669"/>
    <property type="project" value="UniProtKB-KW"/>
</dbReference>
<keyword evidence="10" id="KW-0067">ATP-binding</keyword>
<evidence type="ECO:0000259" key="15">
    <source>
        <dbReference type="PROSITE" id="PS50146"/>
    </source>
</evidence>
<evidence type="ECO:0000256" key="6">
    <source>
        <dbReference type="ARBA" id="ARBA00022679"/>
    </source>
</evidence>
<dbReference type="PANTHER" id="PTHR12358:SF106">
    <property type="entry name" value="LIPID KINASE YEGS"/>
    <property type="match status" value="1"/>
</dbReference>
<accession>A0ABQ3UJ49</accession>
<sequence>MTQGKTYMQQPLQSASSKKKFQPTSAVLIANPTSGSYVNNKKQVDETVQFLQTQGWDAHLRLTQQQGDAGRFAHEAVKQNIDVVVAIGGDGTINEVIQELAGSETALGILPNGTVNVWAREVGIPLENGAAREILLQGQRRRIDLGKVNERYFLLMAGIGLDAEVTHEVEQRPAKKLGVLGYVLVGLWKTLTFKGFRVSLHIDGKELIKTHATQIVIGNTQLYGGAIKYTWQAKCNDGLLDVCIARSQSLINTVLMGIDVLLHRRQRRQWVRYETCQEVEIRTRHAIAIQVDGDPLGFTSERGAPPTIFKIAPQALNVIVPEEVPACLFIDEVTE</sequence>
<dbReference type="SMART" id="SM00046">
    <property type="entry name" value="DAGKc"/>
    <property type="match status" value="1"/>
</dbReference>
<comment type="similarity">
    <text evidence="3">Belongs to the eukaryotic diacylglycerol kinase family.</text>
</comment>
<dbReference type="SUPFAM" id="SSF111331">
    <property type="entry name" value="NAD kinase/diacylglycerol kinase-like"/>
    <property type="match status" value="1"/>
</dbReference>
<reference evidence="16 17" key="1">
    <citation type="journal article" date="2021" name="Int. J. Syst. Evol. Microbiol.">
        <title>Reticulibacter mediterranei gen. nov., sp. nov., within the new family Reticulibacteraceae fam. nov., and Ktedonospora formicarum gen. nov., sp. nov., Ktedonobacter robiniae sp. nov., Dictyobacter formicarum sp. nov. and Dictyobacter arantiisoli sp. nov., belonging to the class Ktedonobacteria.</title>
        <authorList>
            <person name="Yabe S."/>
            <person name="Zheng Y."/>
            <person name="Wang C.M."/>
            <person name="Sakai Y."/>
            <person name="Abe K."/>
            <person name="Yokota A."/>
            <person name="Donadio S."/>
            <person name="Cavaletti L."/>
            <person name="Monciardini P."/>
        </authorList>
    </citation>
    <scope>NUCLEOTIDE SEQUENCE [LARGE SCALE GENOMIC DNA]</scope>
    <source>
        <strain evidence="16 17">SOSP1-30</strain>
    </source>
</reference>
<dbReference type="NCBIfam" id="TIGR00147">
    <property type="entry name" value="YegS/Rv2252/BmrU family lipid kinase"/>
    <property type="match status" value="1"/>
</dbReference>
<gene>
    <name evidence="16" type="ORF">KSB_12010</name>
</gene>
<evidence type="ECO:0000256" key="2">
    <source>
        <dbReference type="ARBA" id="ARBA00005983"/>
    </source>
</evidence>
<evidence type="ECO:0000313" key="16">
    <source>
        <dbReference type="EMBL" id="GHO52726.1"/>
    </source>
</evidence>
<dbReference type="PANTHER" id="PTHR12358">
    <property type="entry name" value="SPHINGOSINE KINASE"/>
    <property type="match status" value="1"/>
</dbReference>
<feature type="domain" description="DAGKc" evidence="15">
    <location>
        <begin position="21"/>
        <end position="152"/>
    </location>
</feature>
<keyword evidence="13" id="KW-0594">Phospholipid biosynthesis</keyword>
<organism evidence="16 17">
    <name type="scientific">Ktedonobacter robiniae</name>
    <dbReference type="NCBI Taxonomy" id="2778365"/>
    <lineage>
        <taxon>Bacteria</taxon>
        <taxon>Bacillati</taxon>
        <taxon>Chloroflexota</taxon>
        <taxon>Ktedonobacteria</taxon>
        <taxon>Ktedonobacterales</taxon>
        <taxon>Ktedonobacteraceae</taxon>
        <taxon>Ktedonobacter</taxon>
    </lineage>
</organism>
<name>A0ABQ3UJ49_9CHLR</name>
<dbReference type="InterPro" id="IPR017438">
    <property type="entry name" value="ATP-NAD_kinase_N"/>
</dbReference>
<keyword evidence="7" id="KW-0479">Metal-binding</keyword>
<dbReference type="Proteomes" id="UP000654345">
    <property type="component" value="Unassembled WGS sequence"/>
</dbReference>
<comment type="similarity">
    <text evidence="2">Belongs to the diacylglycerol/lipid kinase family.</text>
</comment>
<evidence type="ECO:0000256" key="11">
    <source>
        <dbReference type="ARBA" id="ARBA00022842"/>
    </source>
</evidence>
<keyword evidence="14" id="KW-1208">Phospholipid metabolism</keyword>
<evidence type="ECO:0000256" key="10">
    <source>
        <dbReference type="ARBA" id="ARBA00022840"/>
    </source>
</evidence>
<evidence type="ECO:0000256" key="3">
    <source>
        <dbReference type="ARBA" id="ARBA00009280"/>
    </source>
</evidence>
<evidence type="ECO:0000256" key="8">
    <source>
        <dbReference type="ARBA" id="ARBA00022741"/>
    </source>
</evidence>
<dbReference type="Pfam" id="PF19279">
    <property type="entry name" value="YegS_C"/>
    <property type="match status" value="1"/>
</dbReference>
<keyword evidence="5" id="KW-0444">Lipid biosynthesis</keyword>
<proteinExistence type="inferred from homology"/>
<comment type="cofactor">
    <cofactor evidence="1">
        <name>Mg(2+)</name>
        <dbReference type="ChEBI" id="CHEBI:18420"/>
    </cofactor>
</comment>
<evidence type="ECO:0000256" key="5">
    <source>
        <dbReference type="ARBA" id="ARBA00022516"/>
    </source>
</evidence>
<dbReference type="EC" id="2.7.1.107" evidence="4"/>
<dbReference type="Gene3D" id="2.60.200.40">
    <property type="match status" value="1"/>
</dbReference>
<keyword evidence="9 16" id="KW-0418">Kinase</keyword>
<dbReference type="PROSITE" id="PS50146">
    <property type="entry name" value="DAGK"/>
    <property type="match status" value="1"/>
</dbReference>
<dbReference type="Gene3D" id="3.40.50.10330">
    <property type="entry name" value="Probable inorganic polyphosphate/atp-NAD kinase, domain 1"/>
    <property type="match status" value="1"/>
</dbReference>
<comment type="caution">
    <text evidence="16">The sequence shown here is derived from an EMBL/GenBank/DDBJ whole genome shotgun (WGS) entry which is preliminary data.</text>
</comment>
<dbReference type="Pfam" id="PF00781">
    <property type="entry name" value="DAGK_cat"/>
    <property type="match status" value="1"/>
</dbReference>
<dbReference type="InterPro" id="IPR000756">
    <property type="entry name" value="Diacylglycerol_kin_accessory"/>
</dbReference>
<dbReference type="InterPro" id="IPR045540">
    <property type="entry name" value="YegS/DAGK_C"/>
</dbReference>
<evidence type="ECO:0000256" key="12">
    <source>
        <dbReference type="ARBA" id="ARBA00023098"/>
    </source>
</evidence>
<protein>
    <recommendedName>
        <fullName evidence="4">diacylglycerol kinase (ATP)</fullName>
        <ecNumber evidence="4">2.7.1.107</ecNumber>
    </recommendedName>
</protein>
<evidence type="ECO:0000256" key="4">
    <source>
        <dbReference type="ARBA" id="ARBA00012133"/>
    </source>
</evidence>
<dbReference type="SMART" id="SM00045">
    <property type="entry name" value="DAGKa"/>
    <property type="match status" value="1"/>
</dbReference>
<evidence type="ECO:0000256" key="1">
    <source>
        <dbReference type="ARBA" id="ARBA00001946"/>
    </source>
</evidence>
<evidence type="ECO:0000313" key="17">
    <source>
        <dbReference type="Proteomes" id="UP000654345"/>
    </source>
</evidence>
<dbReference type="InterPro" id="IPR016064">
    <property type="entry name" value="NAD/diacylglycerol_kinase_sf"/>
</dbReference>
<keyword evidence="6" id="KW-0808">Transferase</keyword>
<dbReference type="InterPro" id="IPR005218">
    <property type="entry name" value="Diacylglycerol/lipid_kinase"/>
</dbReference>
<keyword evidence="17" id="KW-1185">Reference proteome</keyword>
<evidence type="ECO:0000256" key="13">
    <source>
        <dbReference type="ARBA" id="ARBA00023209"/>
    </source>
</evidence>
<dbReference type="InterPro" id="IPR001206">
    <property type="entry name" value="Diacylglycerol_kinase_cat_dom"/>
</dbReference>
<evidence type="ECO:0000256" key="14">
    <source>
        <dbReference type="ARBA" id="ARBA00023264"/>
    </source>
</evidence>
<keyword evidence="8" id="KW-0547">Nucleotide-binding</keyword>
<keyword evidence="12" id="KW-0443">Lipid metabolism</keyword>
<evidence type="ECO:0000256" key="7">
    <source>
        <dbReference type="ARBA" id="ARBA00022723"/>
    </source>
</evidence>
<dbReference type="InterPro" id="IPR050187">
    <property type="entry name" value="Lipid_Phosphate_FormReg"/>
</dbReference>